<protein>
    <recommendedName>
        <fullName evidence="1">No apical meristem-associated C-terminal domain-containing protein</fullName>
    </recommendedName>
</protein>
<comment type="caution">
    <text evidence="2">The sequence shown here is derived from an EMBL/GenBank/DDBJ whole genome shotgun (WGS) entry which is preliminary data.</text>
</comment>
<name>A0A103XKB1_CYNCS</name>
<reference evidence="2 3" key="1">
    <citation type="journal article" date="2016" name="Sci. Rep.">
        <title>The genome sequence of the outbreeding globe artichoke constructed de novo incorporating a phase-aware low-pass sequencing strategy of F1 progeny.</title>
        <authorList>
            <person name="Scaglione D."/>
            <person name="Reyes-Chin-Wo S."/>
            <person name="Acquadro A."/>
            <person name="Froenicke L."/>
            <person name="Portis E."/>
            <person name="Beitel C."/>
            <person name="Tirone M."/>
            <person name="Mauro R."/>
            <person name="Lo Monaco A."/>
            <person name="Mauromicale G."/>
            <person name="Faccioli P."/>
            <person name="Cattivelli L."/>
            <person name="Rieseberg L."/>
            <person name="Michelmore R."/>
            <person name="Lanteri S."/>
        </authorList>
    </citation>
    <scope>NUCLEOTIDE SEQUENCE [LARGE SCALE GENOMIC DNA]</scope>
    <source>
        <strain evidence="2">2C</strain>
    </source>
</reference>
<dbReference type="AlphaFoldDB" id="A0A103XKB1"/>
<dbReference type="Pfam" id="PF14303">
    <property type="entry name" value="NAM-associated"/>
    <property type="match status" value="1"/>
</dbReference>
<dbReference type="Gramene" id="KVH92269">
    <property type="protein sequence ID" value="KVH92269"/>
    <property type="gene ID" value="Ccrd_005698"/>
</dbReference>
<dbReference type="InterPro" id="IPR029466">
    <property type="entry name" value="NAM-associated_C"/>
</dbReference>
<dbReference type="Proteomes" id="UP000243975">
    <property type="component" value="Unassembled WGS sequence"/>
</dbReference>
<dbReference type="OMA" id="NTRAKPI"/>
<gene>
    <name evidence="2" type="ORF">Ccrd_005698</name>
</gene>
<accession>A0A103XKB1</accession>
<keyword evidence="3" id="KW-1185">Reference proteome</keyword>
<sequence>MQLDQAKQMLSEDPKIKNGWKFDHVWSIIKDFEMFQDENTRAKPIPIPNRDVFGYVSLEYGNLTPQSARNTSSGLSSFSLNLEDSDDIIGDFVSQRPIGVKKAKLKRKTDDQTSMLVNNIEEGNRELLEHLKKASTQRELFLEMQQTK</sequence>
<evidence type="ECO:0000313" key="3">
    <source>
        <dbReference type="Proteomes" id="UP000243975"/>
    </source>
</evidence>
<evidence type="ECO:0000313" key="2">
    <source>
        <dbReference type="EMBL" id="KVH92269.1"/>
    </source>
</evidence>
<feature type="domain" description="No apical meristem-associated C-terminal" evidence="1">
    <location>
        <begin position="21"/>
        <end position="143"/>
    </location>
</feature>
<proteinExistence type="predicted"/>
<organism evidence="2 3">
    <name type="scientific">Cynara cardunculus var. scolymus</name>
    <name type="common">Globe artichoke</name>
    <name type="synonym">Cynara scolymus</name>
    <dbReference type="NCBI Taxonomy" id="59895"/>
    <lineage>
        <taxon>Eukaryota</taxon>
        <taxon>Viridiplantae</taxon>
        <taxon>Streptophyta</taxon>
        <taxon>Embryophyta</taxon>
        <taxon>Tracheophyta</taxon>
        <taxon>Spermatophyta</taxon>
        <taxon>Magnoliopsida</taxon>
        <taxon>eudicotyledons</taxon>
        <taxon>Gunneridae</taxon>
        <taxon>Pentapetalae</taxon>
        <taxon>asterids</taxon>
        <taxon>campanulids</taxon>
        <taxon>Asterales</taxon>
        <taxon>Asteraceae</taxon>
        <taxon>Carduoideae</taxon>
        <taxon>Cardueae</taxon>
        <taxon>Carduinae</taxon>
        <taxon>Cynara</taxon>
    </lineage>
</organism>
<dbReference type="EMBL" id="LEKV01004827">
    <property type="protein sequence ID" value="KVH92269.1"/>
    <property type="molecule type" value="Genomic_DNA"/>
</dbReference>
<evidence type="ECO:0000259" key="1">
    <source>
        <dbReference type="Pfam" id="PF14303"/>
    </source>
</evidence>
<dbReference type="STRING" id="59895.A0A103XKB1"/>